<sequence length="79" mass="8629">MIDADDLKASSDAAQKAFHDWIEAGKVQAKARELLDVTGEARAKAAAERCEKIYDLAARDLATRVNAVLAKVELGYRPK</sequence>
<evidence type="ECO:0000313" key="2">
    <source>
        <dbReference type="Proteomes" id="UP001160152"/>
    </source>
</evidence>
<evidence type="ECO:0000313" key="1">
    <source>
        <dbReference type="EMBL" id="MDH0759337.1"/>
    </source>
</evidence>
<gene>
    <name evidence="1" type="ORF">N5C70_21870</name>
</gene>
<accession>A0ABD4YJ78</accession>
<dbReference type="Proteomes" id="UP001160152">
    <property type="component" value="Unassembled WGS sequence"/>
</dbReference>
<dbReference type="RefSeq" id="WP_125854786.1">
    <property type="nucleotide sequence ID" value="NZ_JAOCBV010000001.1"/>
</dbReference>
<comment type="caution">
    <text evidence="1">The sequence shown here is derived from an EMBL/GenBank/DDBJ whole genome shotgun (WGS) entry which is preliminary data.</text>
</comment>
<name>A0ABD4YJ78_9PSED</name>
<protein>
    <submittedName>
        <fullName evidence="1">Uncharacterized protein</fullName>
    </submittedName>
</protein>
<proteinExistence type="predicted"/>
<dbReference type="EMBL" id="JAOCBV010000001">
    <property type="protein sequence ID" value="MDH0759337.1"/>
    <property type="molecule type" value="Genomic_DNA"/>
</dbReference>
<organism evidence="1 2">
    <name type="scientific">Pseudomonas juntendi</name>
    <dbReference type="NCBI Taxonomy" id="2666183"/>
    <lineage>
        <taxon>Bacteria</taxon>
        <taxon>Pseudomonadati</taxon>
        <taxon>Pseudomonadota</taxon>
        <taxon>Gammaproteobacteria</taxon>
        <taxon>Pseudomonadales</taxon>
        <taxon>Pseudomonadaceae</taxon>
        <taxon>Pseudomonas</taxon>
    </lineage>
</organism>
<reference evidence="1 2" key="1">
    <citation type="submission" date="2022-09" db="EMBL/GenBank/DDBJ databases">
        <title>Intensive care unit water sources are persistently colonized with multi-drug resistant bacteria and are the site of extensive horizontal gene transfer of antibiotic resistance genes.</title>
        <authorList>
            <person name="Diorio-Toth L."/>
        </authorList>
    </citation>
    <scope>NUCLEOTIDE SEQUENCE [LARGE SCALE GENOMIC DNA]</scope>
    <source>
        <strain evidence="1 2">GD03901</strain>
    </source>
</reference>
<dbReference type="AlphaFoldDB" id="A0ABD4YJ78"/>